<evidence type="ECO:0000256" key="3">
    <source>
        <dbReference type="ARBA" id="ARBA00023055"/>
    </source>
</evidence>
<gene>
    <name evidence="6" type="ORF">ISN45_Aa01g013710</name>
</gene>
<dbReference type="InterPro" id="IPR014830">
    <property type="entry name" value="Glycolipid_transfer_prot_dom"/>
</dbReference>
<proteinExistence type="inferred from homology"/>
<keyword evidence="2" id="KW-0813">Transport</keyword>
<dbReference type="PROSITE" id="PS50158">
    <property type="entry name" value="ZF_CCHC"/>
    <property type="match status" value="1"/>
</dbReference>
<comment type="caution">
    <text evidence="6">The sequence shown here is derived from an EMBL/GenBank/DDBJ whole genome shotgun (WGS) entry which is preliminary data.</text>
</comment>
<dbReference type="PANTHER" id="PTHR37610">
    <property type="entry name" value="CCHC-TYPE DOMAIN-CONTAINING PROTEIN"/>
    <property type="match status" value="1"/>
</dbReference>
<dbReference type="Pfam" id="PF03732">
    <property type="entry name" value="Retrotrans_gag"/>
    <property type="match status" value="1"/>
</dbReference>
<dbReference type="GO" id="GO:0005737">
    <property type="term" value="C:cytoplasm"/>
    <property type="evidence" value="ECO:0007669"/>
    <property type="project" value="InterPro"/>
</dbReference>
<evidence type="ECO:0000259" key="5">
    <source>
        <dbReference type="PROSITE" id="PS50158"/>
    </source>
</evidence>
<evidence type="ECO:0000313" key="6">
    <source>
        <dbReference type="EMBL" id="KAG7592491.1"/>
    </source>
</evidence>
<name>A0A8T2CAT6_9BRAS</name>
<dbReference type="GO" id="GO:0008270">
    <property type="term" value="F:zinc ion binding"/>
    <property type="evidence" value="ECO:0007669"/>
    <property type="project" value="UniProtKB-KW"/>
</dbReference>
<keyword evidence="4" id="KW-0862">Zinc</keyword>
<reference evidence="6 7" key="1">
    <citation type="submission" date="2020-12" db="EMBL/GenBank/DDBJ databases">
        <title>Concerted genomic and epigenomic changes stabilize Arabidopsis allopolyploids.</title>
        <authorList>
            <person name="Chen Z."/>
        </authorList>
    </citation>
    <scope>NUCLEOTIDE SEQUENCE [LARGE SCALE GENOMIC DNA]</scope>
    <source>
        <strain evidence="6">Allo738</strain>
        <tissue evidence="6">Leaf</tissue>
    </source>
</reference>
<feature type="domain" description="CCHC-type" evidence="5">
    <location>
        <begin position="520"/>
        <end position="533"/>
    </location>
</feature>
<keyword evidence="3" id="KW-0445">Lipid transport</keyword>
<evidence type="ECO:0000256" key="4">
    <source>
        <dbReference type="PROSITE-ProRule" id="PRU00047"/>
    </source>
</evidence>
<dbReference type="GO" id="GO:0120013">
    <property type="term" value="F:lipid transfer activity"/>
    <property type="evidence" value="ECO:0007669"/>
    <property type="project" value="InterPro"/>
</dbReference>
<dbReference type="AlphaFoldDB" id="A0A8T2CAT6"/>
<keyword evidence="4" id="KW-0863">Zinc-finger</keyword>
<dbReference type="InterPro" id="IPR001878">
    <property type="entry name" value="Znf_CCHC"/>
</dbReference>
<dbReference type="GO" id="GO:0003676">
    <property type="term" value="F:nucleic acid binding"/>
    <property type="evidence" value="ECO:0007669"/>
    <property type="project" value="InterPro"/>
</dbReference>
<dbReference type="PANTHER" id="PTHR37610:SF40">
    <property type="entry name" value="OS01G0909600 PROTEIN"/>
    <property type="match status" value="1"/>
</dbReference>
<dbReference type="Pfam" id="PF14244">
    <property type="entry name" value="Retrotran_gag_3"/>
    <property type="match status" value="1"/>
</dbReference>
<protein>
    <submittedName>
        <fullName evidence="6">Glycolipid transfer protein domain</fullName>
    </submittedName>
</protein>
<comment type="similarity">
    <text evidence="1">Belongs to the GLTP family.</text>
</comment>
<dbReference type="InterPro" id="IPR005162">
    <property type="entry name" value="Retrotrans_gag_dom"/>
</dbReference>
<dbReference type="InterPro" id="IPR029472">
    <property type="entry name" value="Copia-like_N"/>
</dbReference>
<dbReference type="Pfam" id="PF08718">
    <property type="entry name" value="GLTP"/>
    <property type="match status" value="1"/>
</dbReference>
<sequence length="659" mass="74475">MKRKRYEMEKKKTELQTAIEELSLFIVTKPADNTQATHIPLRPLLSFCNLIIQVLDKIGPTMAVLRQDIDQNIQRLEKVCETDSCVYSNLVEILKKEKEEGTSKMVASCSRALFWLTRTMDFTSGLLRLLSKEMSSKMEELVEECYMTTLKPHHGWIASAAFKVCLKLVPDNKTFMDAIGARDESYDTLREDIDTLSSLLTPILKEIYFVLEQYGLSRLRSIFHSNSCIGSSFLCLTMATNVDNARQSTDQYNNPYYLHNTDHAGLILVSDRLSTGAEFHSWRRSIRMALNVRNKLGFIDGTITKPSVDHRDYGSWSRCNDMVATWLMNSVSKKIGQSLLFISTAEGIWQNLMSRFKQDDAPRVYEIEQRLSVIQQGSQDVSSYYTELVTLWEEYRNYVELPICTCGKCECNAAALWEKLQQRSRVTKFLMGLNDSYESTRRHILMLKPIPNIEDAFNMVAQDERQKNIKPAFKPDNVVFQNSAPTAPIASYAASYQVPMENVAYAIQNNYRPRPPRPICTHCGQSGHVVQKCFKKHGYPPGYIPGFKSTLSNYNAQRSVTPPVTFQPRGQVQAPPRSYSVANVMTGPPSYIPPPATNATSLDVSQYNNDQIQTLIQQLTAHVQSSELAAPSPLVASVTEHGIMAAESSSGVYSGLDDW</sequence>
<evidence type="ECO:0000256" key="2">
    <source>
        <dbReference type="ARBA" id="ARBA00022448"/>
    </source>
</evidence>
<dbReference type="Proteomes" id="UP000694240">
    <property type="component" value="Chromosome 6"/>
</dbReference>
<keyword evidence="7" id="KW-1185">Reference proteome</keyword>
<dbReference type="EMBL" id="JAEFBK010000006">
    <property type="protein sequence ID" value="KAG7592491.1"/>
    <property type="molecule type" value="Genomic_DNA"/>
</dbReference>
<organism evidence="6 7">
    <name type="scientific">Arabidopsis thaliana x Arabidopsis arenosa</name>
    <dbReference type="NCBI Taxonomy" id="1240361"/>
    <lineage>
        <taxon>Eukaryota</taxon>
        <taxon>Viridiplantae</taxon>
        <taxon>Streptophyta</taxon>
        <taxon>Embryophyta</taxon>
        <taxon>Tracheophyta</taxon>
        <taxon>Spermatophyta</taxon>
        <taxon>Magnoliopsida</taxon>
        <taxon>eudicotyledons</taxon>
        <taxon>Gunneridae</taxon>
        <taxon>Pentapetalae</taxon>
        <taxon>rosids</taxon>
        <taxon>malvids</taxon>
        <taxon>Brassicales</taxon>
        <taxon>Brassicaceae</taxon>
        <taxon>Camelineae</taxon>
        <taxon>Arabidopsis</taxon>
    </lineage>
</organism>
<evidence type="ECO:0000313" key="7">
    <source>
        <dbReference type="Proteomes" id="UP000694240"/>
    </source>
</evidence>
<dbReference type="FunFam" id="1.10.3520.10:FF:000008">
    <property type="entry name" value="Glycolipid transfer protein 2"/>
    <property type="match status" value="1"/>
</dbReference>
<accession>A0A8T2CAT6</accession>
<evidence type="ECO:0000256" key="1">
    <source>
        <dbReference type="ARBA" id="ARBA00007148"/>
    </source>
</evidence>
<keyword evidence="4" id="KW-0479">Metal-binding</keyword>